<reference evidence="1 2" key="1">
    <citation type="submission" date="2023-07" db="EMBL/GenBank/DDBJ databases">
        <title>Sorghum-associated microbial communities from plants grown in Nebraska, USA.</title>
        <authorList>
            <person name="Schachtman D."/>
        </authorList>
    </citation>
    <scope>NUCLEOTIDE SEQUENCE [LARGE SCALE GENOMIC DNA]</scope>
    <source>
        <strain evidence="1 2">4138</strain>
    </source>
</reference>
<dbReference type="Proteomes" id="UP001257909">
    <property type="component" value="Unassembled WGS sequence"/>
</dbReference>
<protein>
    <recommendedName>
        <fullName evidence="3">Zinc ribbon domain-containing protein</fullName>
    </recommendedName>
</protein>
<organism evidence="1 2">
    <name type="scientific">Rheinheimera soli</name>
    <dbReference type="NCBI Taxonomy" id="443616"/>
    <lineage>
        <taxon>Bacteria</taxon>
        <taxon>Pseudomonadati</taxon>
        <taxon>Pseudomonadota</taxon>
        <taxon>Gammaproteobacteria</taxon>
        <taxon>Chromatiales</taxon>
        <taxon>Chromatiaceae</taxon>
        <taxon>Rheinheimera</taxon>
    </lineage>
</organism>
<comment type="caution">
    <text evidence="1">The sequence shown here is derived from an EMBL/GenBank/DDBJ whole genome shotgun (WGS) entry which is preliminary data.</text>
</comment>
<dbReference type="EMBL" id="JAVDWR010000001">
    <property type="protein sequence ID" value="MDR7119717.1"/>
    <property type="molecule type" value="Genomic_DNA"/>
</dbReference>
<sequence>MSDGFLLRDTRSNTGSNASFWAYAGGYTTNLRDAEVFDREIALRQHNSRETDLPVPVELAFPNGRQRVDMQMLGSVEVVDGEFYVLVVQGEYDGNDCLFVGEKGNSYNLNQAIRLEAEAACQRCTKQSNLRPYHAGEMEHIARLTIAAELVRPDICAKVGGFKLKKPQRITKPTYRCHGCGRFITELQNYTTCPHCEAENRP</sequence>
<proteinExistence type="predicted"/>
<evidence type="ECO:0008006" key="3">
    <source>
        <dbReference type="Google" id="ProtNLM"/>
    </source>
</evidence>
<accession>A0ABU1VVI5</accession>
<name>A0ABU1VVI5_9GAMM</name>
<evidence type="ECO:0000313" key="2">
    <source>
        <dbReference type="Proteomes" id="UP001257909"/>
    </source>
</evidence>
<keyword evidence="2" id="KW-1185">Reference proteome</keyword>
<gene>
    <name evidence="1" type="ORF">J2W69_000632</name>
</gene>
<evidence type="ECO:0000313" key="1">
    <source>
        <dbReference type="EMBL" id="MDR7119717.1"/>
    </source>
</evidence>
<dbReference type="RefSeq" id="WP_310274482.1">
    <property type="nucleotide sequence ID" value="NZ_JAVDWR010000001.1"/>
</dbReference>